<evidence type="ECO:0000313" key="2">
    <source>
        <dbReference type="Proteomes" id="UP000805193"/>
    </source>
</evidence>
<accession>A0AC60PZ04</accession>
<protein>
    <submittedName>
        <fullName evidence="1">Uncharacterized protein</fullName>
    </submittedName>
</protein>
<gene>
    <name evidence="1" type="ORF">HPB47_026326</name>
</gene>
<name>A0AC60PZ04_IXOPE</name>
<dbReference type="Proteomes" id="UP000805193">
    <property type="component" value="Unassembled WGS sequence"/>
</dbReference>
<sequence length="204" mass="22795">MRVHGPARDRLHKLGGSSSSGRKGRVGAEEKPRRDDDHEEAAITPRRRHPEIALARGRLPPPGPLDHLTHPNLAHHQTVGGEREEPAPKTSRKLTLDSIALNRLLLSAATSVRSLRFVLHCAASGRSICCKRRSPSQNEKGRKESERERESKERVLSRISKPPFEHPGISRPRLTGSRLAAQRPTGLRPQLGRLGRKSREPEKR</sequence>
<comment type="caution">
    <text evidence="1">The sequence shown here is derived from an EMBL/GenBank/DDBJ whole genome shotgun (WGS) entry which is preliminary data.</text>
</comment>
<dbReference type="EMBL" id="JABSTQ010009705">
    <property type="protein sequence ID" value="KAG0426565.1"/>
    <property type="molecule type" value="Genomic_DNA"/>
</dbReference>
<reference evidence="1 2" key="1">
    <citation type="journal article" date="2020" name="Cell">
        <title>Large-Scale Comparative Analyses of Tick Genomes Elucidate Their Genetic Diversity and Vector Capacities.</title>
        <authorList>
            <consortium name="Tick Genome and Microbiome Consortium (TIGMIC)"/>
            <person name="Jia N."/>
            <person name="Wang J."/>
            <person name="Shi W."/>
            <person name="Du L."/>
            <person name="Sun Y."/>
            <person name="Zhan W."/>
            <person name="Jiang J.F."/>
            <person name="Wang Q."/>
            <person name="Zhang B."/>
            <person name="Ji P."/>
            <person name="Bell-Sakyi L."/>
            <person name="Cui X.M."/>
            <person name="Yuan T.T."/>
            <person name="Jiang B.G."/>
            <person name="Yang W.F."/>
            <person name="Lam T.T."/>
            <person name="Chang Q.C."/>
            <person name="Ding S.J."/>
            <person name="Wang X.J."/>
            <person name="Zhu J.G."/>
            <person name="Ruan X.D."/>
            <person name="Zhao L."/>
            <person name="Wei J.T."/>
            <person name="Ye R.Z."/>
            <person name="Que T.C."/>
            <person name="Du C.H."/>
            <person name="Zhou Y.H."/>
            <person name="Cheng J.X."/>
            <person name="Dai P.F."/>
            <person name="Guo W.B."/>
            <person name="Han X.H."/>
            <person name="Huang E.J."/>
            <person name="Li L.F."/>
            <person name="Wei W."/>
            <person name="Gao Y.C."/>
            <person name="Liu J.Z."/>
            <person name="Shao H.Z."/>
            <person name="Wang X."/>
            <person name="Wang C.C."/>
            <person name="Yang T.C."/>
            <person name="Huo Q.B."/>
            <person name="Li W."/>
            <person name="Chen H.Y."/>
            <person name="Chen S.E."/>
            <person name="Zhou L.G."/>
            <person name="Ni X.B."/>
            <person name="Tian J.H."/>
            <person name="Sheng Y."/>
            <person name="Liu T."/>
            <person name="Pan Y.S."/>
            <person name="Xia L.Y."/>
            <person name="Li J."/>
            <person name="Zhao F."/>
            <person name="Cao W.C."/>
        </authorList>
    </citation>
    <scope>NUCLEOTIDE SEQUENCE [LARGE SCALE GENOMIC DNA]</scope>
    <source>
        <strain evidence="1">Iper-2018</strain>
    </source>
</reference>
<evidence type="ECO:0000313" key="1">
    <source>
        <dbReference type="EMBL" id="KAG0426565.1"/>
    </source>
</evidence>
<proteinExistence type="predicted"/>
<keyword evidence="2" id="KW-1185">Reference proteome</keyword>
<organism evidence="1 2">
    <name type="scientific">Ixodes persulcatus</name>
    <name type="common">Taiga tick</name>
    <dbReference type="NCBI Taxonomy" id="34615"/>
    <lineage>
        <taxon>Eukaryota</taxon>
        <taxon>Metazoa</taxon>
        <taxon>Ecdysozoa</taxon>
        <taxon>Arthropoda</taxon>
        <taxon>Chelicerata</taxon>
        <taxon>Arachnida</taxon>
        <taxon>Acari</taxon>
        <taxon>Parasitiformes</taxon>
        <taxon>Ixodida</taxon>
        <taxon>Ixodoidea</taxon>
        <taxon>Ixodidae</taxon>
        <taxon>Ixodinae</taxon>
        <taxon>Ixodes</taxon>
    </lineage>
</organism>